<comment type="subcellular location">
    <subcellularLocation>
        <location evidence="7">Cell inner membrane</location>
        <topology evidence="7">Single-pass type II membrane protein</topology>
    </subcellularLocation>
    <text evidence="7">Localizes to the division septum.</text>
</comment>
<evidence type="ECO:0000256" key="3">
    <source>
        <dbReference type="ARBA" id="ARBA00022692"/>
    </source>
</evidence>
<evidence type="ECO:0000256" key="6">
    <source>
        <dbReference type="ARBA" id="ARBA00023306"/>
    </source>
</evidence>
<dbReference type="PANTHER" id="PTHR37485:SF1">
    <property type="entry name" value="CELL DIVISION PROTEIN FTSB"/>
    <property type="match status" value="1"/>
</dbReference>
<dbReference type="EMBL" id="AP014879">
    <property type="protein sequence ID" value="BAV33851.1"/>
    <property type="molecule type" value="Genomic_DNA"/>
</dbReference>
<feature type="topological domain" description="Periplasmic" evidence="7">
    <location>
        <begin position="25"/>
        <end position="108"/>
    </location>
</feature>
<dbReference type="Pfam" id="PF04977">
    <property type="entry name" value="DivIC"/>
    <property type="match status" value="1"/>
</dbReference>
<keyword evidence="6 7" id="KW-0131">Cell cycle</keyword>
<evidence type="ECO:0000256" key="8">
    <source>
        <dbReference type="SAM" id="Phobius"/>
    </source>
</evidence>
<dbReference type="InterPro" id="IPR023081">
    <property type="entry name" value="Cell_div_FtsB"/>
</dbReference>
<dbReference type="KEGG" id="slim:SCL_1546"/>
<evidence type="ECO:0000256" key="2">
    <source>
        <dbReference type="ARBA" id="ARBA00022618"/>
    </source>
</evidence>
<feature type="coiled-coil region" evidence="7">
    <location>
        <begin position="32"/>
        <end position="73"/>
    </location>
</feature>
<comment type="subunit">
    <text evidence="7">Part of a complex composed of FtsB, FtsL and FtsQ.</text>
</comment>
<dbReference type="FunCoup" id="A0A1B4XGC9">
    <property type="interactions" value="50"/>
</dbReference>
<keyword evidence="4 7" id="KW-1133">Transmembrane helix</keyword>
<dbReference type="Proteomes" id="UP000243180">
    <property type="component" value="Chromosome"/>
</dbReference>
<dbReference type="GO" id="GO:0043093">
    <property type="term" value="P:FtsZ-dependent cytokinesis"/>
    <property type="evidence" value="ECO:0007669"/>
    <property type="project" value="UniProtKB-UniRule"/>
</dbReference>
<feature type="transmembrane region" description="Helical" evidence="8">
    <location>
        <begin position="6"/>
        <end position="33"/>
    </location>
</feature>
<keyword evidence="10" id="KW-1185">Reference proteome</keyword>
<dbReference type="OrthoDB" id="7061211at2"/>
<evidence type="ECO:0000256" key="5">
    <source>
        <dbReference type="ARBA" id="ARBA00023136"/>
    </source>
</evidence>
<accession>A0A1B4XGC9</accession>
<dbReference type="AlphaFoldDB" id="A0A1B4XGC9"/>
<evidence type="ECO:0000313" key="10">
    <source>
        <dbReference type="Proteomes" id="UP000243180"/>
    </source>
</evidence>
<dbReference type="NCBIfam" id="NF002058">
    <property type="entry name" value="PRK00888.1"/>
    <property type="match status" value="1"/>
</dbReference>
<organism evidence="9 10">
    <name type="scientific">Sulfuricaulis limicola</name>
    <dbReference type="NCBI Taxonomy" id="1620215"/>
    <lineage>
        <taxon>Bacteria</taxon>
        <taxon>Pseudomonadati</taxon>
        <taxon>Pseudomonadota</taxon>
        <taxon>Gammaproteobacteria</taxon>
        <taxon>Acidiferrobacterales</taxon>
        <taxon>Acidiferrobacteraceae</taxon>
        <taxon>Sulfuricaulis</taxon>
    </lineage>
</organism>
<keyword evidence="2 7" id="KW-0132">Cell division</keyword>
<reference evidence="9 10" key="1">
    <citation type="submission" date="2015-05" db="EMBL/GenBank/DDBJ databases">
        <title>Complete genome sequence of a sulfur-oxidizing gammaproteobacterium strain HA5.</title>
        <authorList>
            <person name="Miura A."/>
            <person name="Kojima H."/>
            <person name="Fukui M."/>
        </authorList>
    </citation>
    <scope>NUCLEOTIDE SEQUENCE [LARGE SCALE GENOMIC DNA]</scope>
    <source>
        <strain evidence="9 10">HA5</strain>
    </source>
</reference>
<dbReference type="PANTHER" id="PTHR37485">
    <property type="entry name" value="CELL DIVISION PROTEIN FTSB"/>
    <property type="match status" value="1"/>
</dbReference>
<name>A0A1B4XGC9_9GAMM</name>
<dbReference type="GO" id="GO:0030428">
    <property type="term" value="C:cell septum"/>
    <property type="evidence" value="ECO:0007669"/>
    <property type="project" value="TreeGrafter"/>
</dbReference>
<comment type="similarity">
    <text evidence="7">Belongs to the FtsB family.</text>
</comment>
<evidence type="ECO:0000313" key="9">
    <source>
        <dbReference type="EMBL" id="BAV33851.1"/>
    </source>
</evidence>
<proteinExistence type="inferred from homology"/>
<gene>
    <name evidence="7" type="primary">ftsB</name>
    <name evidence="9" type="ORF">SCL_1546</name>
</gene>
<evidence type="ECO:0000256" key="1">
    <source>
        <dbReference type="ARBA" id="ARBA00022475"/>
    </source>
</evidence>
<keyword evidence="3 7" id="KW-0812">Transmembrane</keyword>
<dbReference type="InterPro" id="IPR007060">
    <property type="entry name" value="FtsL/DivIC"/>
</dbReference>
<dbReference type="GO" id="GO:0032153">
    <property type="term" value="C:cell division site"/>
    <property type="evidence" value="ECO:0007669"/>
    <property type="project" value="UniProtKB-UniRule"/>
</dbReference>
<evidence type="ECO:0000256" key="4">
    <source>
        <dbReference type="ARBA" id="ARBA00022989"/>
    </source>
</evidence>
<feature type="topological domain" description="Cytoplasmic" evidence="7">
    <location>
        <begin position="1"/>
        <end position="6"/>
    </location>
</feature>
<comment type="function">
    <text evidence="7">Essential cell division protein. May link together the upstream cell division proteins, which are predominantly cytoplasmic, with the downstream cell division proteins, which are predominantly periplasmic.</text>
</comment>
<protein>
    <recommendedName>
        <fullName evidence="7">Cell division protein FtsB</fullName>
    </recommendedName>
</protein>
<dbReference type="RefSeq" id="WP_096360657.1">
    <property type="nucleotide sequence ID" value="NZ_AP014879.1"/>
</dbReference>
<evidence type="ECO:0000256" key="7">
    <source>
        <dbReference type="HAMAP-Rule" id="MF_00599"/>
    </source>
</evidence>
<sequence>MKPVKIAAYVLIVILVLLQYPLWLGNGGVFAVWRLHREIAAQQKENDQLKERNRTLEAQVNDLKQGLEVIEGRARSELGMVKKGEAFYQVIDPKSAAQPPEKTPPVKK</sequence>
<keyword evidence="7" id="KW-0175">Coiled coil</keyword>
<dbReference type="InParanoid" id="A0A1B4XGC9"/>
<dbReference type="HAMAP" id="MF_00599">
    <property type="entry name" value="FtsB"/>
    <property type="match status" value="1"/>
</dbReference>
<dbReference type="GO" id="GO:0005886">
    <property type="term" value="C:plasma membrane"/>
    <property type="evidence" value="ECO:0007669"/>
    <property type="project" value="UniProtKB-SubCell"/>
</dbReference>
<keyword evidence="5 7" id="KW-0472">Membrane</keyword>
<keyword evidence="7" id="KW-0997">Cell inner membrane</keyword>
<keyword evidence="1 7" id="KW-1003">Cell membrane</keyword>